<dbReference type="InterPro" id="IPR040079">
    <property type="entry name" value="Glutathione_S-Trfase"/>
</dbReference>
<dbReference type="InterPro" id="IPR036249">
    <property type="entry name" value="Thioredoxin-like_sf"/>
</dbReference>
<organism evidence="2 3">
    <name type="scientific">Chaetoceros tenuissimus</name>
    <dbReference type="NCBI Taxonomy" id="426638"/>
    <lineage>
        <taxon>Eukaryota</taxon>
        <taxon>Sar</taxon>
        <taxon>Stramenopiles</taxon>
        <taxon>Ochrophyta</taxon>
        <taxon>Bacillariophyta</taxon>
        <taxon>Coscinodiscophyceae</taxon>
        <taxon>Chaetocerotophycidae</taxon>
        <taxon>Chaetocerotales</taxon>
        <taxon>Chaetocerotaceae</taxon>
        <taxon>Chaetoceros</taxon>
    </lineage>
</organism>
<keyword evidence="3" id="KW-1185">Reference proteome</keyword>
<accession>A0AAD3D5N3</accession>
<dbReference type="GO" id="GO:0004364">
    <property type="term" value="F:glutathione transferase activity"/>
    <property type="evidence" value="ECO:0007669"/>
    <property type="project" value="TreeGrafter"/>
</dbReference>
<gene>
    <name evidence="2" type="ORF">CTEN210_12980</name>
</gene>
<evidence type="ECO:0000259" key="1">
    <source>
        <dbReference type="PROSITE" id="PS50404"/>
    </source>
</evidence>
<sequence>MLKLYGHYGSQPFRAVAWLLKIKAKPFEVVKINPLAGEARTKEYRSKFPLGLIPALEDTDHTPPFTLSEGSAILIYLCEKYGWNDFYPCSLSTNSDEDNITAMKRRAKIIEYVSHHNESTRKMTHNVIFPTVKWIFGNDVHSRHDVNDVKPIVRNIAKRFQHKFLLNKPSGDYIVEGDHPTIVDLMAYEDLAQVEMMLGIQYTEWDELQPLHRWIQKMSELPYHDDVHRTVYKIGDLYKS</sequence>
<dbReference type="Gene3D" id="1.20.1050.10">
    <property type="match status" value="1"/>
</dbReference>
<dbReference type="InterPro" id="IPR051369">
    <property type="entry name" value="GST_Theta"/>
</dbReference>
<comment type="caution">
    <text evidence="2">The sequence shown here is derived from an EMBL/GenBank/DDBJ whole genome shotgun (WGS) entry which is preliminary data.</text>
</comment>
<dbReference type="AlphaFoldDB" id="A0AAD3D5N3"/>
<dbReference type="GO" id="GO:0005737">
    <property type="term" value="C:cytoplasm"/>
    <property type="evidence" value="ECO:0007669"/>
    <property type="project" value="TreeGrafter"/>
</dbReference>
<dbReference type="GO" id="GO:0006749">
    <property type="term" value="P:glutathione metabolic process"/>
    <property type="evidence" value="ECO:0007669"/>
    <property type="project" value="TreeGrafter"/>
</dbReference>
<dbReference type="SFLD" id="SFLDG00358">
    <property type="entry name" value="Main_(cytGST)"/>
    <property type="match status" value="1"/>
</dbReference>
<dbReference type="EMBL" id="BLLK01000052">
    <property type="protein sequence ID" value="GFH56504.1"/>
    <property type="molecule type" value="Genomic_DNA"/>
</dbReference>
<reference evidence="2 3" key="1">
    <citation type="journal article" date="2021" name="Sci. Rep.">
        <title>The genome of the diatom Chaetoceros tenuissimus carries an ancient integrated fragment of an extant virus.</title>
        <authorList>
            <person name="Hongo Y."/>
            <person name="Kimura K."/>
            <person name="Takaki Y."/>
            <person name="Yoshida Y."/>
            <person name="Baba S."/>
            <person name="Kobayashi G."/>
            <person name="Nagasaki K."/>
            <person name="Hano T."/>
            <person name="Tomaru Y."/>
        </authorList>
    </citation>
    <scope>NUCLEOTIDE SEQUENCE [LARGE SCALE GENOMIC DNA]</scope>
    <source>
        <strain evidence="2 3">NIES-3715</strain>
    </source>
</reference>
<dbReference type="PANTHER" id="PTHR43917">
    <property type="match status" value="1"/>
</dbReference>
<dbReference type="Gene3D" id="3.40.30.10">
    <property type="entry name" value="Glutaredoxin"/>
    <property type="match status" value="1"/>
</dbReference>
<dbReference type="Pfam" id="PF13417">
    <property type="entry name" value="GST_N_3"/>
    <property type="match status" value="1"/>
</dbReference>
<dbReference type="SFLD" id="SFLDS00019">
    <property type="entry name" value="Glutathione_Transferase_(cytos"/>
    <property type="match status" value="1"/>
</dbReference>
<dbReference type="SUPFAM" id="SSF52833">
    <property type="entry name" value="Thioredoxin-like"/>
    <property type="match status" value="1"/>
</dbReference>
<dbReference type="InterPro" id="IPR004045">
    <property type="entry name" value="Glutathione_S-Trfase_N"/>
</dbReference>
<dbReference type="InterPro" id="IPR036282">
    <property type="entry name" value="Glutathione-S-Trfase_C_sf"/>
</dbReference>
<dbReference type="Proteomes" id="UP001054902">
    <property type="component" value="Unassembled WGS sequence"/>
</dbReference>
<feature type="domain" description="GST N-terminal" evidence="1">
    <location>
        <begin position="1"/>
        <end position="85"/>
    </location>
</feature>
<dbReference type="PROSITE" id="PS50404">
    <property type="entry name" value="GST_NTER"/>
    <property type="match status" value="1"/>
</dbReference>
<dbReference type="SUPFAM" id="SSF47616">
    <property type="entry name" value="GST C-terminal domain-like"/>
    <property type="match status" value="1"/>
</dbReference>
<protein>
    <recommendedName>
        <fullName evidence="1">GST N-terminal domain-containing protein</fullName>
    </recommendedName>
</protein>
<dbReference type="PANTHER" id="PTHR43917:SF8">
    <property type="entry name" value="GH16740P-RELATED"/>
    <property type="match status" value="1"/>
</dbReference>
<evidence type="ECO:0000313" key="3">
    <source>
        <dbReference type="Proteomes" id="UP001054902"/>
    </source>
</evidence>
<name>A0AAD3D5N3_9STRA</name>
<evidence type="ECO:0000313" key="2">
    <source>
        <dbReference type="EMBL" id="GFH56504.1"/>
    </source>
</evidence>
<proteinExistence type="predicted"/>